<dbReference type="InterPro" id="IPR038765">
    <property type="entry name" value="Papain-like_cys_pep_sf"/>
</dbReference>
<dbReference type="PROSITE" id="PS00639">
    <property type="entry name" value="THIOL_PROTEASE_HIS"/>
    <property type="match status" value="1"/>
</dbReference>
<feature type="domain" description="Peptidase C1A papain C-terminal" evidence="1">
    <location>
        <begin position="95"/>
        <end position="309"/>
    </location>
</feature>
<dbReference type="GO" id="GO:0008234">
    <property type="term" value="F:cysteine-type peptidase activity"/>
    <property type="evidence" value="ECO:0007669"/>
    <property type="project" value="InterPro"/>
</dbReference>
<dbReference type="CDD" id="cd02619">
    <property type="entry name" value="Peptidase_C1"/>
    <property type="match status" value="1"/>
</dbReference>
<evidence type="ECO:0000313" key="3">
    <source>
        <dbReference type="Proteomes" id="UP000001740"/>
    </source>
</evidence>
<organism evidence="2 3">
    <name type="scientific">Xanthomonas oryzae pv. oryzae (strain PXO99A)</name>
    <dbReference type="NCBI Taxonomy" id="360094"/>
    <lineage>
        <taxon>Bacteria</taxon>
        <taxon>Pseudomonadati</taxon>
        <taxon>Pseudomonadota</taxon>
        <taxon>Gammaproteobacteria</taxon>
        <taxon>Lysobacterales</taxon>
        <taxon>Lysobacteraceae</taxon>
        <taxon>Xanthomonas</taxon>
    </lineage>
</organism>
<dbReference type="SUPFAM" id="SSF54001">
    <property type="entry name" value="Cysteine proteinases"/>
    <property type="match status" value="1"/>
</dbReference>
<keyword evidence="2" id="KW-0378">Hydrolase</keyword>
<dbReference type="SMART" id="SM00645">
    <property type="entry name" value="Pept_C1"/>
    <property type="match status" value="1"/>
</dbReference>
<protein>
    <submittedName>
        <fullName evidence="2">Cysteine protease</fullName>
    </submittedName>
</protein>
<dbReference type="Proteomes" id="UP000001740">
    <property type="component" value="Chromosome"/>
</dbReference>
<dbReference type="KEGG" id="xop:PXO_04730"/>
<keyword evidence="2" id="KW-0645">Protease</keyword>
<dbReference type="AlphaFoldDB" id="A0A0K0GI83"/>
<dbReference type="Gene3D" id="3.90.70.10">
    <property type="entry name" value="Cysteine proteinases"/>
    <property type="match status" value="1"/>
</dbReference>
<dbReference type="GO" id="GO:0006508">
    <property type="term" value="P:proteolysis"/>
    <property type="evidence" value="ECO:0007669"/>
    <property type="project" value="UniProtKB-KW"/>
</dbReference>
<reference evidence="2 3" key="1">
    <citation type="journal article" date="2008" name="BMC Genomics">
        <title>Genome sequence and rapid evolution of the rice pathogen Xanthomonas oryzae pv. oryzae PXO99A.</title>
        <authorList>
            <person name="Salzberg S.L."/>
            <person name="Sommer D.D."/>
            <person name="Schatz M.C."/>
            <person name="Phillippy A.M."/>
            <person name="Rabinowicz P.D."/>
            <person name="Tsuge S."/>
            <person name="Furutani A."/>
            <person name="Ochiai H."/>
            <person name="Delcher A.L."/>
            <person name="Kelley D."/>
            <person name="Madupu R."/>
            <person name="Puiu D."/>
            <person name="Radune D."/>
            <person name="Shumway M."/>
            <person name="Trapnell C."/>
            <person name="Aparna G."/>
            <person name="Jha G."/>
            <person name="Pandey A."/>
            <person name="Patil P.B."/>
            <person name="Ishihara H."/>
            <person name="Meyer D.F."/>
            <person name="Szurek B."/>
            <person name="Verdier V."/>
            <person name="Koebnik R."/>
            <person name="Dow J.M."/>
            <person name="Ryan R.P."/>
            <person name="Hirata H."/>
            <person name="Tsuyumu S."/>
            <person name="Won Lee S."/>
            <person name="Seo Y.S."/>
            <person name="Sriariyanum M."/>
            <person name="Ronald P.C."/>
            <person name="Sonti R.V."/>
            <person name="Van Sluys M.A."/>
            <person name="Leach J.E."/>
            <person name="White F.F."/>
            <person name="Bogdanove A.J."/>
        </authorList>
    </citation>
    <scope>NUCLEOTIDE SEQUENCE [LARGE SCALE GENOMIC DNA]</scope>
    <source>
        <strain evidence="2 3">PXO99A</strain>
    </source>
</reference>
<proteinExistence type="predicted"/>
<dbReference type="eggNOG" id="COG4870">
    <property type="taxonomic scope" value="Bacteria"/>
</dbReference>
<dbReference type="HOGENOM" id="CLU_056603_2_0_6"/>
<dbReference type="InterPro" id="IPR025660">
    <property type="entry name" value="Pept_his_AS"/>
</dbReference>
<dbReference type="InterPro" id="IPR000668">
    <property type="entry name" value="Peptidase_C1A_C"/>
</dbReference>
<gene>
    <name evidence="2" type="ordered locus">PXO_04730</name>
</gene>
<name>A0A0K0GI83_XANOP</name>
<evidence type="ECO:0000259" key="1">
    <source>
        <dbReference type="SMART" id="SM00645"/>
    </source>
</evidence>
<dbReference type="Pfam" id="PF00112">
    <property type="entry name" value="Peptidase_C1"/>
    <property type="match status" value="1"/>
</dbReference>
<dbReference type="EMBL" id="CP000967">
    <property type="protein sequence ID" value="ACD58026.1"/>
    <property type="molecule type" value="Genomic_DNA"/>
</dbReference>
<evidence type="ECO:0000313" key="2">
    <source>
        <dbReference type="EMBL" id="ACD58026.1"/>
    </source>
</evidence>
<sequence>MLFFSDVLAAFAASALSRLRVCSAVVVELRTAAFLFAWSLLCMNTHRPFALCLLATLSLTTTAAQAEVHGKGLKPSSLMQPVTPLFGTESISKPLPASVDLTKWAITPGNQGPVNACASWAVGYTLTGWYANANKQAHKLFAPMYLYSQIDGGVDKGSTLEAPLDVALEQGIDTEQHYSWGDYDFKHKPTGADRANAAKNPTPYRKYTVLYSGVGNGGRALIEQIKLALASSTPVLIGFYTRRGFDELSPTNQVDYDINTPKLGGHGVVALGYDKEGLIVENSWGTYWGNKGFGKLSWAVVAKDVIMADVAY</sequence>
<accession>A0A0K0GI83</accession>